<feature type="domain" description="RING-type" evidence="11">
    <location>
        <begin position="372"/>
        <end position="413"/>
    </location>
</feature>
<evidence type="ECO:0000256" key="7">
    <source>
        <dbReference type="ARBA" id="ARBA00022833"/>
    </source>
</evidence>
<dbReference type="Pfam" id="PF13639">
    <property type="entry name" value="zf-RING_2"/>
    <property type="match status" value="1"/>
</dbReference>
<keyword evidence="6" id="KW-0833">Ubl conjugation pathway</keyword>
<dbReference type="GO" id="GO:0061630">
    <property type="term" value="F:ubiquitin protein ligase activity"/>
    <property type="evidence" value="ECO:0007669"/>
    <property type="project" value="UniProtKB-EC"/>
</dbReference>
<keyword evidence="10" id="KW-1133">Transmembrane helix</keyword>
<dbReference type="PANTHER" id="PTHR15710">
    <property type="entry name" value="E3 UBIQUITIN-PROTEIN LIGASE PRAJA"/>
    <property type="match status" value="1"/>
</dbReference>
<evidence type="ECO:0000256" key="4">
    <source>
        <dbReference type="ARBA" id="ARBA00022723"/>
    </source>
</evidence>
<feature type="region of interest" description="Disordered" evidence="9">
    <location>
        <begin position="123"/>
        <end position="149"/>
    </location>
</feature>
<protein>
    <recommendedName>
        <fullName evidence="2">RING-type E3 ubiquitin transferase</fullName>
        <ecNumber evidence="2">2.3.2.27</ecNumber>
    </recommendedName>
</protein>
<dbReference type="PANTHER" id="PTHR15710:SF242">
    <property type="entry name" value="OS06G0633500 PROTEIN"/>
    <property type="match status" value="1"/>
</dbReference>
<feature type="compositionally biased region" description="Low complexity" evidence="9">
    <location>
        <begin position="135"/>
        <end position="146"/>
    </location>
</feature>
<keyword evidence="3" id="KW-0808">Transferase</keyword>
<keyword evidence="10" id="KW-0812">Transmembrane</keyword>
<keyword evidence="5 8" id="KW-0863">Zinc-finger</keyword>
<dbReference type="GO" id="GO:0005737">
    <property type="term" value="C:cytoplasm"/>
    <property type="evidence" value="ECO:0007669"/>
    <property type="project" value="TreeGrafter"/>
</dbReference>
<keyword evidence="13" id="KW-1185">Reference proteome</keyword>
<gene>
    <name evidence="12" type="ORF">G2W53_002088</name>
</gene>
<dbReference type="GO" id="GO:0016567">
    <property type="term" value="P:protein ubiquitination"/>
    <property type="evidence" value="ECO:0007669"/>
    <property type="project" value="TreeGrafter"/>
</dbReference>
<comment type="catalytic activity">
    <reaction evidence="1">
        <text>S-ubiquitinyl-[E2 ubiquitin-conjugating enzyme]-L-cysteine + [acceptor protein]-L-lysine = [E2 ubiquitin-conjugating enzyme]-L-cysteine + N(6)-ubiquitinyl-[acceptor protein]-L-lysine.</text>
        <dbReference type="EC" id="2.3.2.27"/>
    </reaction>
</comment>
<comment type="caution">
    <text evidence="12">The sequence shown here is derived from an EMBL/GenBank/DDBJ whole genome shotgun (WGS) entry which is preliminary data.</text>
</comment>
<dbReference type="AlphaFoldDB" id="A0A834XGZ3"/>
<proteinExistence type="predicted"/>
<dbReference type="InterPro" id="IPR013083">
    <property type="entry name" value="Znf_RING/FYVE/PHD"/>
</dbReference>
<dbReference type="SUPFAM" id="SSF57850">
    <property type="entry name" value="RING/U-box"/>
    <property type="match status" value="1"/>
</dbReference>
<dbReference type="Gene3D" id="3.30.40.10">
    <property type="entry name" value="Zinc/RING finger domain, C3HC4 (zinc finger)"/>
    <property type="match status" value="1"/>
</dbReference>
<accession>A0A834XGZ3</accession>
<dbReference type="FunFam" id="3.30.40.10:FF:000022">
    <property type="entry name" value="E3 ubiquitin-protein ligase RING1-like"/>
    <property type="match status" value="1"/>
</dbReference>
<evidence type="ECO:0000313" key="12">
    <source>
        <dbReference type="EMBL" id="KAF7845183.1"/>
    </source>
</evidence>
<evidence type="ECO:0000256" key="6">
    <source>
        <dbReference type="ARBA" id="ARBA00022786"/>
    </source>
</evidence>
<evidence type="ECO:0000256" key="5">
    <source>
        <dbReference type="ARBA" id="ARBA00022771"/>
    </source>
</evidence>
<keyword evidence="4" id="KW-0479">Metal-binding</keyword>
<dbReference type="EC" id="2.3.2.27" evidence="2"/>
<evidence type="ECO:0000256" key="8">
    <source>
        <dbReference type="PROSITE-ProRule" id="PRU00175"/>
    </source>
</evidence>
<evidence type="ECO:0000256" key="1">
    <source>
        <dbReference type="ARBA" id="ARBA00000900"/>
    </source>
</evidence>
<evidence type="ECO:0000256" key="10">
    <source>
        <dbReference type="SAM" id="Phobius"/>
    </source>
</evidence>
<evidence type="ECO:0000256" key="2">
    <source>
        <dbReference type="ARBA" id="ARBA00012483"/>
    </source>
</evidence>
<evidence type="ECO:0000256" key="9">
    <source>
        <dbReference type="SAM" id="MobiDB-lite"/>
    </source>
</evidence>
<dbReference type="OrthoDB" id="21204at2759"/>
<sequence length="554" mass="62265">MRGKLSIMKNVNGVYMVQLGNGMLTAFRRYKEAKPGINIKTPNGFNVIPISMVENHKLENQRKEEMVCEDTGLLVDHSVQVAVCALCQKALSPENEITNDLAPSGVCGDCKFLLLEDFGTPAQSSRRMPRRRSRYSSSESIGNSSSQQLPHMVNSVMQNQSSASVEDDQPVDGDTPAWLLQYASAHNTPSGSGSRRWRRVFSDTDSDGFDNWSSLYGENESNASVRRYRVPNGETDSFSFSAYGEEEGREWEVAEAEEAEATARLRIFFTSSPSESSGHINWERRFNSPESEVIFSRRFRDRWQAYSDHSFTNMDEDFADYLEARQFEDLLEHLADNDSSRRGAPPAAVSFVNSLPRVVIGKEHEKHDELACAICKDPLLPGTEVNKLPCSHLYHACCILPWLSARNSCPLCRYELPTDDKEYEEGKRNISGRNEIHQAQQLDVTDDSSSDGSEANGEDDTNQGLLQQRELSDMVPVGHQSAVGGRRGRWFFLAAAPIVSLVGIVLVLWLGNPLIEGSRQMGHCNLPGQNQHQVHVSTSPNQRQDRSRRWWCFF</sequence>
<dbReference type="SMART" id="SM00184">
    <property type="entry name" value="RING"/>
    <property type="match status" value="1"/>
</dbReference>
<keyword evidence="7" id="KW-0862">Zinc</keyword>
<reference evidence="12" key="1">
    <citation type="submission" date="2020-09" db="EMBL/GenBank/DDBJ databases">
        <title>Genome-Enabled Discovery of Anthraquinone Biosynthesis in Senna tora.</title>
        <authorList>
            <person name="Kang S.-H."/>
            <person name="Pandey R.P."/>
            <person name="Lee C.-M."/>
            <person name="Sim J.-S."/>
            <person name="Jeong J.-T."/>
            <person name="Choi B.-S."/>
            <person name="Jung M."/>
            <person name="Ginzburg D."/>
            <person name="Zhao K."/>
            <person name="Won S.Y."/>
            <person name="Oh T.-J."/>
            <person name="Yu Y."/>
            <person name="Kim N.-H."/>
            <person name="Lee O.R."/>
            <person name="Lee T.-H."/>
            <person name="Bashyal P."/>
            <person name="Kim T.-S."/>
            <person name="Lee W.-H."/>
            <person name="Kawkins C."/>
            <person name="Kim C.-K."/>
            <person name="Kim J.S."/>
            <person name="Ahn B.O."/>
            <person name="Rhee S.Y."/>
            <person name="Sohng J.K."/>
        </authorList>
    </citation>
    <scope>NUCLEOTIDE SEQUENCE</scope>
    <source>
        <tissue evidence="12">Leaf</tissue>
    </source>
</reference>
<organism evidence="12 13">
    <name type="scientific">Senna tora</name>
    <dbReference type="NCBI Taxonomy" id="362788"/>
    <lineage>
        <taxon>Eukaryota</taxon>
        <taxon>Viridiplantae</taxon>
        <taxon>Streptophyta</taxon>
        <taxon>Embryophyta</taxon>
        <taxon>Tracheophyta</taxon>
        <taxon>Spermatophyta</taxon>
        <taxon>Magnoliopsida</taxon>
        <taxon>eudicotyledons</taxon>
        <taxon>Gunneridae</taxon>
        <taxon>Pentapetalae</taxon>
        <taxon>rosids</taxon>
        <taxon>fabids</taxon>
        <taxon>Fabales</taxon>
        <taxon>Fabaceae</taxon>
        <taxon>Caesalpinioideae</taxon>
        <taxon>Cassia clade</taxon>
        <taxon>Senna</taxon>
    </lineage>
</organism>
<dbReference type="PROSITE" id="PS50089">
    <property type="entry name" value="ZF_RING_2"/>
    <property type="match status" value="1"/>
</dbReference>
<dbReference type="InterPro" id="IPR001841">
    <property type="entry name" value="Znf_RING"/>
</dbReference>
<dbReference type="Proteomes" id="UP000634136">
    <property type="component" value="Unassembled WGS sequence"/>
</dbReference>
<name>A0A834XGZ3_9FABA</name>
<keyword evidence="10" id="KW-0472">Membrane</keyword>
<dbReference type="GO" id="GO:0008270">
    <property type="term" value="F:zinc ion binding"/>
    <property type="evidence" value="ECO:0007669"/>
    <property type="project" value="UniProtKB-KW"/>
</dbReference>
<evidence type="ECO:0000259" key="11">
    <source>
        <dbReference type="PROSITE" id="PS50089"/>
    </source>
</evidence>
<feature type="transmembrane region" description="Helical" evidence="10">
    <location>
        <begin position="490"/>
        <end position="511"/>
    </location>
</feature>
<evidence type="ECO:0000256" key="3">
    <source>
        <dbReference type="ARBA" id="ARBA00022679"/>
    </source>
</evidence>
<evidence type="ECO:0000313" key="13">
    <source>
        <dbReference type="Proteomes" id="UP000634136"/>
    </source>
</evidence>
<feature type="region of interest" description="Disordered" evidence="9">
    <location>
        <begin position="427"/>
        <end position="461"/>
    </location>
</feature>
<dbReference type="EMBL" id="JAAIUW010000001">
    <property type="protein sequence ID" value="KAF7845183.1"/>
    <property type="molecule type" value="Genomic_DNA"/>
</dbReference>